<dbReference type="EMBL" id="NKCL01000016">
    <property type="protein sequence ID" value="RSL89303.1"/>
    <property type="molecule type" value="Genomic_DNA"/>
</dbReference>
<keyword evidence="2" id="KW-1185">Reference proteome</keyword>
<comment type="caution">
    <text evidence="1">The sequence shown here is derived from an EMBL/GenBank/DDBJ whole genome shotgun (WGS) entry which is preliminary data.</text>
</comment>
<name>A0A428SHM2_9HYPO</name>
<dbReference type="Proteomes" id="UP000287972">
    <property type="component" value="Unassembled WGS sequence"/>
</dbReference>
<organism evidence="1 2">
    <name type="scientific">Fusarium floridanum</name>
    <dbReference type="NCBI Taxonomy" id="1325733"/>
    <lineage>
        <taxon>Eukaryota</taxon>
        <taxon>Fungi</taxon>
        <taxon>Dikarya</taxon>
        <taxon>Ascomycota</taxon>
        <taxon>Pezizomycotina</taxon>
        <taxon>Sordariomycetes</taxon>
        <taxon>Hypocreomycetidae</taxon>
        <taxon>Hypocreales</taxon>
        <taxon>Nectriaceae</taxon>
        <taxon>Fusarium</taxon>
        <taxon>Fusarium solani species complex</taxon>
    </lineage>
</organism>
<gene>
    <name evidence="1" type="ORF">CEP51_001304</name>
</gene>
<evidence type="ECO:0000313" key="1">
    <source>
        <dbReference type="EMBL" id="RSL89303.1"/>
    </source>
</evidence>
<sequence length="217" mass="25932">MSIVYEMRSMFTIPRIQFVALFIDVNKQETLPAVRYADGGFDDSFVRNASNWLGPWTQYESKIEVPDFGDLRYIARFQHILEEQEKPSVLAWHHDWSLGSEPWFTCLFLRNKFNKKEEDNFEWPLVRTPRPKRGIVLEWLDACKVAREEKHMGVNCAGPRAVFEAWLGKRSFMPFWADDWPRFNCQCFRGYTYDSNDEYGLRVPLRRRRRRRCTSQA</sequence>
<evidence type="ECO:0000313" key="2">
    <source>
        <dbReference type="Proteomes" id="UP000287972"/>
    </source>
</evidence>
<accession>A0A428SHM2</accession>
<reference evidence="1 2" key="1">
    <citation type="submission" date="2017-06" db="EMBL/GenBank/DDBJ databases">
        <title>Comparative genomic analysis of Ambrosia Fusariam Clade fungi.</title>
        <authorList>
            <person name="Stajich J.E."/>
            <person name="Carrillo J."/>
            <person name="Kijimoto T."/>
            <person name="Eskalen A."/>
            <person name="O'Donnell K."/>
            <person name="Kasson M."/>
        </authorList>
    </citation>
    <scope>NUCLEOTIDE SEQUENCE [LARGE SCALE GENOMIC DNA]</scope>
    <source>
        <strain evidence="1 2">NRRL62606</strain>
    </source>
</reference>
<proteinExistence type="predicted"/>
<dbReference type="AlphaFoldDB" id="A0A428SHM2"/>
<protein>
    <submittedName>
        <fullName evidence="1">Uncharacterized protein</fullName>
    </submittedName>
</protein>